<name>A0A345NQR1_9MICO</name>
<dbReference type="GO" id="GO:0016787">
    <property type="term" value="F:hydrolase activity"/>
    <property type="evidence" value="ECO:0007669"/>
    <property type="project" value="UniProtKB-KW"/>
</dbReference>
<dbReference type="InterPro" id="IPR003646">
    <property type="entry name" value="SH3-like_bac-type"/>
</dbReference>
<feature type="domain" description="SH3b" evidence="4">
    <location>
        <begin position="222"/>
        <end position="282"/>
    </location>
</feature>
<dbReference type="SUPFAM" id="SSF53955">
    <property type="entry name" value="Lysozyme-like"/>
    <property type="match status" value="1"/>
</dbReference>
<evidence type="ECO:0000259" key="4">
    <source>
        <dbReference type="SMART" id="SM00287"/>
    </source>
</evidence>
<keyword evidence="3" id="KW-0732">Signal</keyword>
<protein>
    <recommendedName>
        <fullName evidence="4">SH3b domain-containing protein</fullName>
    </recommendedName>
</protein>
<comment type="similarity">
    <text evidence="1">Belongs to the transglycosylase family. Rpf subfamily.</text>
</comment>
<evidence type="ECO:0000256" key="1">
    <source>
        <dbReference type="ARBA" id="ARBA00010830"/>
    </source>
</evidence>
<dbReference type="Pfam" id="PF06737">
    <property type="entry name" value="Transglycosylas"/>
    <property type="match status" value="1"/>
</dbReference>
<dbReference type="RefSeq" id="WP_114929671.1">
    <property type="nucleotide sequence ID" value="NZ_CP031229.1"/>
</dbReference>
<feature type="domain" description="SH3b" evidence="4">
    <location>
        <begin position="147"/>
        <end position="206"/>
    </location>
</feature>
<evidence type="ECO:0000256" key="3">
    <source>
        <dbReference type="SAM" id="SignalP"/>
    </source>
</evidence>
<dbReference type="Gene3D" id="2.30.30.40">
    <property type="entry name" value="SH3 Domains"/>
    <property type="match status" value="2"/>
</dbReference>
<dbReference type="Proteomes" id="UP000253790">
    <property type="component" value="Chromosome"/>
</dbReference>
<dbReference type="InterPro" id="IPR010618">
    <property type="entry name" value="RPF"/>
</dbReference>
<dbReference type="PANTHER" id="PTHR34408:SF1">
    <property type="entry name" value="GLYCOSYL HYDROLASE FAMILY 19 DOMAIN-CONTAINING PROTEIN HI_1415"/>
    <property type="match status" value="1"/>
</dbReference>
<evidence type="ECO:0000313" key="6">
    <source>
        <dbReference type="Proteomes" id="UP000253790"/>
    </source>
</evidence>
<dbReference type="Gene3D" id="1.10.530.10">
    <property type="match status" value="1"/>
</dbReference>
<reference evidence="5 6" key="1">
    <citation type="submission" date="2018-07" db="EMBL/GenBank/DDBJ databases">
        <title>Complete genome sequencing of Ornithinimicrobium sp. AMA3305.</title>
        <authorList>
            <person name="Bae J.-W."/>
        </authorList>
    </citation>
    <scope>NUCLEOTIDE SEQUENCE [LARGE SCALE GENOMIC DNA]</scope>
    <source>
        <strain evidence="5 6">AMA3305</strain>
    </source>
</reference>
<dbReference type="Pfam" id="PF08239">
    <property type="entry name" value="SH3_3"/>
    <property type="match status" value="2"/>
</dbReference>
<feature type="chain" id="PRO_5016575849" description="SH3b domain-containing protein" evidence="3">
    <location>
        <begin position="44"/>
        <end position="380"/>
    </location>
</feature>
<dbReference type="EMBL" id="CP031229">
    <property type="protein sequence ID" value="AXH97369.1"/>
    <property type="molecule type" value="Genomic_DNA"/>
</dbReference>
<feature type="signal peptide" evidence="3">
    <location>
        <begin position="1"/>
        <end position="43"/>
    </location>
</feature>
<dbReference type="InterPro" id="IPR023346">
    <property type="entry name" value="Lysozyme-like_dom_sf"/>
</dbReference>
<gene>
    <name evidence="5" type="ORF">DV701_15720</name>
</gene>
<dbReference type="CDD" id="cd13925">
    <property type="entry name" value="RPF"/>
    <property type="match status" value="1"/>
</dbReference>
<accession>A0A345NQR1</accession>
<dbReference type="InterPro" id="IPR052354">
    <property type="entry name" value="Cell_Wall_Dynamics_Protein"/>
</dbReference>
<proteinExistence type="inferred from homology"/>
<dbReference type="InterPro" id="IPR036366">
    <property type="entry name" value="PGBDSf"/>
</dbReference>
<dbReference type="AlphaFoldDB" id="A0A345NQR1"/>
<keyword evidence="2" id="KW-0378">Hydrolase</keyword>
<dbReference type="SMART" id="SM00287">
    <property type="entry name" value="SH3b"/>
    <property type="match status" value="2"/>
</dbReference>
<sequence length="380" mass="38664">MASVTIPRRSRAAAVGRRAGGLTLAGAVASVTAVALPAPAAQAAEGNVWDRVADCESSGNWSINTGNGFYGGLQFWHPTWQGFGGPDFAPYAHQATKLQQITVAQRVLQVQGPGAWPVCSVRAGLTMANGMAPYPGQDTPAPDPGTAGTWWVSASVGANIRSGPSTTYPVVGAAGHGTKVTGTLSGGWVRLSDGRGWISAATLTAQDPAPAPQPAPDPPATSGTFVVTATAGANIRSGPSTSYGVVGAAAHGTRVSGQISTNGWLKLSDGRGWISGAIVAPVGEGGGSGDMAPLALDGSRGPLTVKAVQRWVGVSETGRWDGGTVRALQAEVGTRVDGAWGPMSQAALQDWIGLSRDGSTYMNHRTVVALQRWLNANVIG</sequence>
<keyword evidence="6" id="KW-1185">Reference proteome</keyword>
<dbReference type="KEGG" id="orn:DV701_15720"/>
<dbReference type="OrthoDB" id="1404170at2"/>
<evidence type="ECO:0000256" key="2">
    <source>
        <dbReference type="ARBA" id="ARBA00022801"/>
    </source>
</evidence>
<dbReference type="PANTHER" id="PTHR34408">
    <property type="entry name" value="FAMILY PROTEIN, PUTATIVE-RELATED"/>
    <property type="match status" value="1"/>
</dbReference>
<dbReference type="Gene3D" id="1.10.101.10">
    <property type="entry name" value="PGBD-like superfamily/PGBD"/>
    <property type="match status" value="1"/>
</dbReference>
<organism evidence="5 6">
    <name type="scientific">Ornithinimicrobium avium</name>
    <dbReference type="NCBI Taxonomy" id="2283195"/>
    <lineage>
        <taxon>Bacteria</taxon>
        <taxon>Bacillati</taxon>
        <taxon>Actinomycetota</taxon>
        <taxon>Actinomycetes</taxon>
        <taxon>Micrococcales</taxon>
        <taxon>Ornithinimicrobiaceae</taxon>
        <taxon>Ornithinimicrobium</taxon>
    </lineage>
</organism>
<evidence type="ECO:0000313" key="5">
    <source>
        <dbReference type="EMBL" id="AXH97369.1"/>
    </source>
</evidence>